<dbReference type="AlphaFoldDB" id="A0A915K9J3"/>
<dbReference type="InterPro" id="IPR035892">
    <property type="entry name" value="C2_domain_sf"/>
</dbReference>
<name>A0A915K9J3_ROMCU</name>
<reference evidence="2" key="1">
    <citation type="submission" date="2022-11" db="UniProtKB">
        <authorList>
            <consortium name="WormBaseParasite"/>
        </authorList>
    </citation>
    <scope>IDENTIFICATION</scope>
</reference>
<accession>A0A915K9J3</accession>
<organism evidence="1 2">
    <name type="scientific">Romanomermis culicivorax</name>
    <name type="common">Nematode worm</name>
    <dbReference type="NCBI Taxonomy" id="13658"/>
    <lineage>
        <taxon>Eukaryota</taxon>
        <taxon>Metazoa</taxon>
        <taxon>Ecdysozoa</taxon>
        <taxon>Nematoda</taxon>
        <taxon>Enoplea</taxon>
        <taxon>Dorylaimia</taxon>
        <taxon>Mermithida</taxon>
        <taxon>Mermithoidea</taxon>
        <taxon>Mermithidae</taxon>
        <taxon>Romanomermis</taxon>
    </lineage>
</organism>
<dbReference type="Gene3D" id="2.60.40.150">
    <property type="entry name" value="C2 domain"/>
    <property type="match status" value="1"/>
</dbReference>
<keyword evidence="1" id="KW-1185">Reference proteome</keyword>
<sequence length="108" mass="12155">MDQGDRTNPQTKQTRKIKSCMSTNFKEAVMFLVAKDLSLLDSTSLTLTVCDNRSKNAIGSLVIGKNSKYKHLIDLWCNVLLQKGKTFKVSHTLDSIFGCENEGKEERL</sequence>
<evidence type="ECO:0000313" key="1">
    <source>
        <dbReference type="Proteomes" id="UP000887565"/>
    </source>
</evidence>
<proteinExistence type="predicted"/>
<protein>
    <submittedName>
        <fullName evidence="2">Uncharacterized protein</fullName>
    </submittedName>
</protein>
<dbReference type="SUPFAM" id="SSF49562">
    <property type="entry name" value="C2 domain (Calcium/lipid-binding domain, CaLB)"/>
    <property type="match status" value="1"/>
</dbReference>
<evidence type="ECO:0000313" key="2">
    <source>
        <dbReference type="WBParaSite" id="nRc.2.0.1.t34825-RA"/>
    </source>
</evidence>
<dbReference type="Proteomes" id="UP000887565">
    <property type="component" value="Unplaced"/>
</dbReference>
<dbReference type="WBParaSite" id="nRc.2.0.1.t34825-RA">
    <property type="protein sequence ID" value="nRc.2.0.1.t34825-RA"/>
    <property type="gene ID" value="nRc.2.0.1.g34825"/>
</dbReference>